<evidence type="ECO:0000313" key="1">
    <source>
        <dbReference type="EMBL" id="ORY54572.1"/>
    </source>
</evidence>
<dbReference type="Proteomes" id="UP000193689">
    <property type="component" value="Unassembled WGS sequence"/>
</dbReference>
<accession>A0A1Y2D5L6</accession>
<dbReference type="EMBL" id="MCFJ01000033">
    <property type="protein sequence ID" value="ORY54572.1"/>
    <property type="molecule type" value="Genomic_DNA"/>
</dbReference>
<keyword evidence="2" id="KW-1185">Reference proteome</keyword>
<gene>
    <name evidence="1" type="ORF">BCR38DRAFT_148147</name>
</gene>
<proteinExistence type="predicted"/>
<evidence type="ECO:0000313" key="2">
    <source>
        <dbReference type="Proteomes" id="UP000193689"/>
    </source>
</evidence>
<comment type="caution">
    <text evidence="1">The sequence shown here is derived from an EMBL/GenBank/DDBJ whole genome shotgun (WGS) entry which is preliminary data.</text>
</comment>
<dbReference type="RefSeq" id="XP_040709260.1">
    <property type="nucleotide sequence ID" value="XM_040853690.1"/>
</dbReference>
<reference evidence="1 2" key="1">
    <citation type="submission" date="2016-07" db="EMBL/GenBank/DDBJ databases">
        <title>Pervasive Adenine N6-methylation of Active Genes in Fungi.</title>
        <authorList>
            <consortium name="DOE Joint Genome Institute"/>
            <person name="Mondo S.J."/>
            <person name="Dannebaum R.O."/>
            <person name="Kuo R.C."/>
            <person name="Labutti K."/>
            <person name="Haridas S."/>
            <person name="Kuo A."/>
            <person name="Salamov A."/>
            <person name="Ahrendt S.R."/>
            <person name="Lipzen A."/>
            <person name="Sullivan W."/>
            <person name="Andreopoulos W.B."/>
            <person name="Clum A."/>
            <person name="Lindquist E."/>
            <person name="Daum C."/>
            <person name="Ramamoorthy G.K."/>
            <person name="Gryganskyi A."/>
            <person name="Culley D."/>
            <person name="Magnuson J.K."/>
            <person name="James T.Y."/>
            <person name="O'Malley M.A."/>
            <person name="Stajich J.E."/>
            <person name="Spatafora J.W."/>
            <person name="Visel A."/>
            <person name="Grigoriev I.V."/>
        </authorList>
    </citation>
    <scope>NUCLEOTIDE SEQUENCE [LARGE SCALE GENOMIC DNA]</scope>
    <source>
        <strain evidence="1 2">CBS 129021</strain>
    </source>
</reference>
<name>A0A1Y2D5L6_9PEZI</name>
<protein>
    <submittedName>
        <fullName evidence="1">Uncharacterized protein</fullName>
    </submittedName>
</protein>
<dbReference type="GeneID" id="63769902"/>
<dbReference type="AlphaFoldDB" id="A0A1Y2D5L6"/>
<organism evidence="1 2">
    <name type="scientific">Pseudomassariella vexata</name>
    <dbReference type="NCBI Taxonomy" id="1141098"/>
    <lineage>
        <taxon>Eukaryota</taxon>
        <taxon>Fungi</taxon>
        <taxon>Dikarya</taxon>
        <taxon>Ascomycota</taxon>
        <taxon>Pezizomycotina</taxon>
        <taxon>Sordariomycetes</taxon>
        <taxon>Xylariomycetidae</taxon>
        <taxon>Amphisphaeriales</taxon>
        <taxon>Pseudomassariaceae</taxon>
        <taxon>Pseudomassariella</taxon>
    </lineage>
</organism>
<dbReference type="InParanoid" id="A0A1Y2D5L6"/>
<sequence length="163" mass="18422">MLIASMTYRRTMLQPKTAKHSHGGPGCSGALLCYYMVSCVWPRIRRTAMNGSFWPCLEMGQSRLAGCNGSFSALLRETQGRFCFCLSSETQTALRCDMEMEDLWQWLAISEDHYRLHLKTFSRSQPVLIPTHSNSQQGMYTNLKTIRAALRSIITSLTGTITN</sequence>